<organism evidence="2 3">
    <name type="scientific">Candidatus Gottesmanbacteria bacterium RIFCSPHIGHO2_01_FULL_40_15</name>
    <dbReference type="NCBI Taxonomy" id="1798376"/>
    <lineage>
        <taxon>Bacteria</taxon>
        <taxon>Candidatus Gottesmaniibacteriota</taxon>
    </lineage>
</organism>
<protein>
    <submittedName>
        <fullName evidence="2">Uncharacterized protein</fullName>
    </submittedName>
</protein>
<feature type="region of interest" description="Disordered" evidence="1">
    <location>
        <begin position="1"/>
        <end position="20"/>
    </location>
</feature>
<dbReference type="Proteomes" id="UP000177354">
    <property type="component" value="Unassembled WGS sequence"/>
</dbReference>
<dbReference type="AlphaFoldDB" id="A0A1F5Z3H3"/>
<accession>A0A1F5Z3H3</accession>
<dbReference type="EMBL" id="MFJF01000012">
    <property type="protein sequence ID" value="OGG06991.1"/>
    <property type="molecule type" value="Genomic_DNA"/>
</dbReference>
<evidence type="ECO:0000313" key="3">
    <source>
        <dbReference type="Proteomes" id="UP000177354"/>
    </source>
</evidence>
<comment type="caution">
    <text evidence="2">The sequence shown here is derived from an EMBL/GenBank/DDBJ whole genome shotgun (WGS) entry which is preliminary data.</text>
</comment>
<evidence type="ECO:0000313" key="2">
    <source>
        <dbReference type="EMBL" id="OGG06991.1"/>
    </source>
</evidence>
<reference evidence="2 3" key="1">
    <citation type="journal article" date="2016" name="Nat. Commun.">
        <title>Thousands of microbial genomes shed light on interconnected biogeochemical processes in an aquifer system.</title>
        <authorList>
            <person name="Anantharaman K."/>
            <person name="Brown C.T."/>
            <person name="Hug L.A."/>
            <person name="Sharon I."/>
            <person name="Castelle C.J."/>
            <person name="Probst A.J."/>
            <person name="Thomas B.C."/>
            <person name="Singh A."/>
            <person name="Wilkins M.J."/>
            <person name="Karaoz U."/>
            <person name="Brodie E.L."/>
            <person name="Williams K.H."/>
            <person name="Hubbard S.S."/>
            <person name="Banfield J.F."/>
        </authorList>
    </citation>
    <scope>NUCLEOTIDE SEQUENCE [LARGE SCALE GENOMIC DNA]</scope>
</reference>
<evidence type="ECO:0000256" key="1">
    <source>
        <dbReference type="SAM" id="MobiDB-lite"/>
    </source>
</evidence>
<gene>
    <name evidence="2" type="ORF">A2777_03925</name>
</gene>
<proteinExistence type="predicted"/>
<name>A0A1F5Z3H3_9BACT</name>
<sequence length="594" mass="67057">MAVPASVIETKPPQKPDLRITPEAVKPLSGLASQYTAAFEILTQNKKILKQTSQPFENDQRLKSVPQEKKSEITQYLASTDAEISQAIEAMQQFEQAVIQGTASQDSAGDYTGEYKIISDQEIIGPDGKPYKPETTGNVTHFYGWALRGLKRIITETGGNNDPQLQKIHDNATEALDGIRSNIRINIGNEQITIYEWEKQITEETLIQWRELTGRPSGNQKDCEKDLKSNKFLKYIAETKAEETLIQNEKTSGNEVSYNLVYTKEQANTTDSQNEETMAKPERVRIQEETFETAKQLLSAWDQNDNLVNNDEKPEIEIEGRKPVPERGRLTMLLDAYGATMIDEAKLSLTAEIHLLLQRLQINPDINPELAGKVSELRKNDPIMQDIDKTVLTRISSMAGVEIPDGSIRRGNQLTDVLLAYTIKQSGLELERDPNSGYAVLPKEAREDIMRFMEKGLMNRNDENLIKYLLTSDTSEQILSNLYGFDINLLNDLKNAPAIIAKRLTGKVHDEWSQEKLNELDPEARKNAIKQKETTEKVLENDISVSWQRFTDKSNKGHGYMKMMGLMALICMPQINELLKTGVEEERASPGGMH</sequence>